<protein>
    <submittedName>
        <fullName evidence="1">Uncharacterized protein</fullName>
    </submittedName>
</protein>
<gene>
    <name evidence="1" type="ORF">F9L08_09480</name>
</gene>
<proteinExistence type="predicted"/>
<evidence type="ECO:0000313" key="1">
    <source>
        <dbReference type="EMBL" id="KAB2686617.1"/>
    </source>
</evidence>
<sequence length="131" mass="15193">MLGCTELLSWHTFLSLDALETYTDWNETNQKASKMRERIYKHVDEMFIPHPHAKEFEQQLNEETGTYIQHTSTRKNIRTLDFGNAFLVVRATDAGVHFRIEAEDILTYHGIWILLHGGSVRHIGKHAIMAT</sequence>
<name>A0A6L3YST8_9HYPH</name>
<reference evidence="1 2" key="1">
    <citation type="submission" date="2019-09" db="EMBL/GenBank/DDBJ databases">
        <title>Taxonomic organization of the family Brucellaceae based on a phylogenomic approach.</title>
        <authorList>
            <person name="Leclercq S."/>
            <person name="Cloeckaert A."/>
            <person name="Zygmunt M.S."/>
        </authorList>
    </citation>
    <scope>NUCLEOTIDE SEQUENCE [LARGE SCALE GENOMIC DNA]</scope>
    <source>
        <strain evidence="1 2">WS1830</strain>
    </source>
</reference>
<dbReference type="Proteomes" id="UP000481643">
    <property type="component" value="Unassembled WGS sequence"/>
</dbReference>
<evidence type="ECO:0000313" key="2">
    <source>
        <dbReference type="Proteomes" id="UP000481643"/>
    </source>
</evidence>
<comment type="caution">
    <text evidence="1">The sequence shown here is derived from an EMBL/GenBank/DDBJ whole genome shotgun (WGS) entry which is preliminary data.</text>
</comment>
<dbReference type="AlphaFoldDB" id="A0A6L3YST8"/>
<dbReference type="EMBL" id="WBVX01000008">
    <property type="protein sequence ID" value="KAB2686617.1"/>
    <property type="molecule type" value="Genomic_DNA"/>
</dbReference>
<dbReference type="RefSeq" id="WP_109986215.1">
    <property type="nucleotide sequence ID" value="NZ_WBVX01000008.1"/>
</dbReference>
<organism evidence="1 2">
    <name type="scientific">Brucella tritici</name>
    <dbReference type="NCBI Taxonomy" id="94626"/>
    <lineage>
        <taxon>Bacteria</taxon>
        <taxon>Pseudomonadati</taxon>
        <taxon>Pseudomonadota</taxon>
        <taxon>Alphaproteobacteria</taxon>
        <taxon>Hyphomicrobiales</taxon>
        <taxon>Brucellaceae</taxon>
        <taxon>Brucella/Ochrobactrum group</taxon>
        <taxon>Brucella</taxon>
    </lineage>
</organism>
<accession>A0A6L3YST8</accession>